<evidence type="ECO:0008006" key="4">
    <source>
        <dbReference type="Google" id="ProtNLM"/>
    </source>
</evidence>
<gene>
    <name evidence="2" type="ORF">OO017_18650</name>
</gene>
<proteinExistence type="predicted"/>
<sequence>MKAFFTLVLLFCGTTLFAQDFQQAKVLFADGKELTGLVKASSVGEKSIVYRAAEAGSKNEKISSSELTRIIFTQEGAEPTEYVPMRLAYNDKMSKNAYWLRILSKGPVTLYALNGGFGFQRSGFDHQVSDINFYVKRPNEEAASSVGVYFTSGAQGINLNRNFRKLAGRYFADYPELAAKIENKEFGVLDVLAVVTAYNEWKGAKN</sequence>
<evidence type="ECO:0000256" key="1">
    <source>
        <dbReference type="SAM" id="SignalP"/>
    </source>
</evidence>
<feature type="signal peptide" evidence="1">
    <location>
        <begin position="1"/>
        <end position="18"/>
    </location>
</feature>
<accession>A0ABT3RLB9</accession>
<name>A0ABT3RLB9_9BACT</name>
<dbReference type="EMBL" id="JAPFQO010000014">
    <property type="protein sequence ID" value="MCX2741985.1"/>
    <property type="molecule type" value="Genomic_DNA"/>
</dbReference>
<organism evidence="2 3">
    <name type="scientific">Pontibacter anaerobius</name>
    <dbReference type="NCBI Taxonomy" id="2993940"/>
    <lineage>
        <taxon>Bacteria</taxon>
        <taxon>Pseudomonadati</taxon>
        <taxon>Bacteroidota</taxon>
        <taxon>Cytophagia</taxon>
        <taxon>Cytophagales</taxon>
        <taxon>Hymenobacteraceae</taxon>
        <taxon>Pontibacter</taxon>
    </lineage>
</organism>
<evidence type="ECO:0000313" key="2">
    <source>
        <dbReference type="EMBL" id="MCX2741985.1"/>
    </source>
</evidence>
<protein>
    <recommendedName>
        <fullName evidence="4">DUF4468 domain-containing protein</fullName>
    </recommendedName>
</protein>
<feature type="chain" id="PRO_5045642722" description="DUF4468 domain-containing protein" evidence="1">
    <location>
        <begin position="19"/>
        <end position="206"/>
    </location>
</feature>
<evidence type="ECO:0000313" key="3">
    <source>
        <dbReference type="Proteomes" id="UP001207228"/>
    </source>
</evidence>
<keyword evidence="1" id="KW-0732">Signal</keyword>
<dbReference type="Proteomes" id="UP001207228">
    <property type="component" value="Unassembled WGS sequence"/>
</dbReference>
<dbReference type="RefSeq" id="WP_266054217.1">
    <property type="nucleotide sequence ID" value="NZ_JAPFQO010000014.1"/>
</dbReference>
<comment type="caution">
    <text evidence="2">The sequence shown here is derived from an EMBL/GenBank/DDBJ whole genome shotgun (WGS) entry which is preliminary data.</text>
</comment>
<keyword evidence="3" id="KW-1185">Reference proteome</keyword>
<reference evidence="2 3" key="1">
    <citation type="submission" date="2022-11" db="EMBL/GenBank/DDBJ databases">
        <title>The characterization of three novel Bacteroidetes species and genomic analysis of their roles in tidal elemental geochemical cycles.</title>
        <authorList>
            <person name="Ma K.-J."/>
        </authorList>
    </citation>
    <scope>NUCLEOTIDE SEQUENCE [LARGE SCALE GENOMIC DNA]</scope>
    <source>
        <strain evidence="2 3">M82</strain>
    </source>
</reference>